<evidence type="ECO:0000313" key="2">
    <source>
        <dbReference type="Proteomes" id="UP000591131"/>
    </source>
</evidence>
<gene>
    <name evidence="1" type="ORF">FOL47_010515</name>
</gene>
<comment type="caution">
    <text evidence="1">The sequence shown here is derived from an EMBL/GenBank/DDBJ whole genome shotgun (WGS) entry which is preliminary data.</text>
</comment>
<name>A0A7J6MPD8_PERCH</name>
<dbReference type="Proteomes" id="UP000591131">
    <property type="component" value="Unassembled WGS sequence"/>
</dbReference>
<proteinExistence type="predicted"/>
<organism evidence="1 2">
    <name type="scientific">Perkinsus chesapeaki</name>
    <name type="common">Clam parasite</name>
    <name type="synonym">Perkinsus andrewsi</name>
    <dbReference type="NCBI Taxonomy" id="330153"/>
    <lineage>
        <taxon>Eukaryota</taxon>
        <taxon>Sar</taxon>
        <taxon>Alveolata</taxon>
        <taxon>Perkinsozoa</taxon>
        <taxon>Perkinsea</taxon>
        <taxon>Perkinsida</taxon>
        <taxon>Perkinsidae</taxon>
        <taxon>Perkinsus</taxon>
    </lineage>
</organism>
<dbReference type="OrthoDB" id="465513at2759"/>
<dbReference type="AlphaFoldDB" id="A0A7J6MPD8"/>
<accession>A0A7J6MPD8</accession>
<evidence type="ECO:0000313" key="1">
    <source>
        <dbReference type="EMBL" id="KAF4673463.1"/>
    </source>
</evidence>
<reference evidence="1 2" key="1">
    <citation type="submission" date="2020-04" db="EMBL/GenBank/DDBJ databases">
        <title>Perkinsus chesapeaki whole genome sequence.</title>
        <authorList>
            <person name="Bogema D.R."/>
        </authorList>
    </citation>
    <scope>NUCLEOTIDE SEQUENCE [LARGE SCALE GENOMIC DNA]</scope>
    <source>
        <strain evidence="1">ATCC PRA-425</strain>
    </source>
</reference>
<dbReference type="EMBL" id="JAAPAO010000082">
    <property type="protein sequence ID" value="KAF4673463.1"/>
    <property type="molecule type" value="Genomic_DNA"/>
</dbReference>
<keyword evidence="2" id="KW-1185">Reference proteome</keyword>
<protein>
    <submittedName>
        <fullName evidence="1">Uncharacterized protein</fullName>
    </submittedName>
</protein>
<sequence>MSVVKGFKRPDEARWKWLPKALAVSDTVDYNLYAHGRGKVKANGKSYCHGKWRNAETYGARGKKIKQLCIRLHEWHQDDRGYEDAPAKYDCVLDPNDKGNRHGSKNRDWLCYEKQPRYVALPPYGPSYDTICSSTEGDVPWVLSWYPEESPPEWCTYNWYSERQVCWCMPGFYRESPYDTSLEKRGCPDEEVFLAPRFVTYDYWLQLREPATTTPASPTQCSTARDDSIYYTDFDGYELDDV</sequence>